<accession>A0AB34K810</accession>
<feature type="domain" description="ShKT" evidence="9">
    <location>
        <begin position="360"/>
        <end position="394"/>
    </location>
</feature>
<comment type="subcellular location">
    <subcellularLocation>
        <location evidence="1">Membrane</location>
        <topology evidence="1">Single-pass membrane protein</topology>
    </subcellularLocation>
</comment>
<evidence type="ECO:0000256" key="2">
    <source>
        <dbReference type="ARBA" id="ARBA00022676"/>
    </source>
</evidence>
<keyword evidence="5 8" id="KW-1133">Transmembrane helix</keyword>
<reference evidence="10 11" key="1">
    <citation type="journal article" date="2024" name="Science">
        <title>Giant polyketide synthase enzymes in the biosynthesis of giant marine polyether toxins.</title>
        <authorList>
            <person name="Fallon T.R."/>
            <person name="Shende V.V."/>
            <person name="Wierzbicki I.H."/>
            <person name="Pendleton A.L."/>
            <person name="Watervoot N.F."/>
            <person name="Auber R.P."/>
            <person name="Gonzalez D.J."/>
            <person name="Wisecaver J.H."/>
            <person name="Moore B.S."/>
        </authorList>
    </citation>
    <scope>NUCLEOTIDE SEQUENCE [LARGE SCALE GENOMIC DNA]</scope>
    <source>
        <strain evidence="10 11">12B1</strain>
    </source>
</reference>
<keyword evidence="11" id="KW-1185">Reference proteome</keyword>
<evidence type="ECO:0000256" key="7">
    <source>
        <dbReference type="SAM" id="MobiDB-lite"/>
    </source>
</evidence>
<dbReference type="InterPro" id="IPR056508">
    <property type="entry name" value="HPAT-like"/>
</dbReference>
<organism evidence="10 11">
    <name type="scientific">Prymnesium parvum</name>
    <name type="common">Toxic golden alga</name>
    <dbReference type="NCBI Taxonomy" id="97485"/>
    <lineage>
        <taxon>Eukaryota</taxon>
        <taxon>Haptista</taxon>
        <taxon>Haptophyta</taxon>
        <taxon>Prymnesiophyceae</taxon>
        <taxon>Prymnesiales</taxon>
        <taxon>Prymnesiaceae</taxon>
        <taxon>Prymnesium</taxon>
    </lineage>
</organism>
<dbReference type="PROSITE" id="PS51670">
    <property type="entry name" value="SHKT"/>
    <property type="match status" value="1"/>
</dbReference>
<dbReference type="GO" id="GO:0016020">
    <property type="term" value="C:membrane"/>
    <property type="evidence" value="ECO:0007669"/>
    <property type="project" value="UniProtKB-SubCell"/>
</dbReference>
<evidence type="ECO:0000313" key="10">
    <source>
        <dbReference type="EMBL" id="KAL1529318.1"/>
    </source>
</evidence>
<dbReference type="Proteomes" id="UP001515480">
    <property type="component" value="Unassembled WGS sequence"/>
</dbReference>
<evidence type="ECO:0000256" key="4">
    <source>
        <dbReference type="ARBA" id="ARBA00022692"/>
    </source>
</evidence>
<evidence type="ECO:0000256" key="8">
    <source>
        <dbReference type="SAM" id="Phobius"/>
    </source>
</evidence>
<evidence type="ECO:0000259" key="9">
    <source>
        <dbReference type="PROSITE" id="PS51670"/>
    </source>
</evidence>
<keyword evidence="2" id="KW-0328">Glycosyltransferase</keyword>
<dbReference type="InterPro" id="IPR044845">
    <property type="entry name" value="HPAT/SRGT1-like"/>
</dbReference>
<dbReference type="SMART" id="SM00254">
    <property type="entry name" value="ShKT"/>
    <property type="match status" value="1"/>
</dbReference>
<dbReference type="PANTHER" id="PTHR31485">
    <property type="entry name" value="PEPTIDYL SERINE ALPHA-GALACTOSYLTRANSFERASE"/>
    <property type="match status" value="1"/>
</dbReference>
<feature type="compositionally biased region" description="Low complexity" evidence="7">
    <location>
        <begin position="417"/>
        <end position="443"/>
    </location>
</feature>
<evidence type="ECO:0000256" key="3">
    <source>
        <dbReference type="ARBA" id="ARBA00022679"/>
    </source>
</evidence>
<comment type="caution">
    <text evidence="10">The sequence shown here is derived from an EMBL/GenBank/DDBJ whole genome shotgun (WGS) entry which is preliminary data.</text>
</comment>
<sequence>MAAGSMHTVFTSECLNVQFDWFATGVYESFRNSGMQGSITRLLACGEEELKQYKGLDLGPTFVHPNYRHNPLNGDVSASYNKPASVMHFTREANFTEEFILFIDADMVLVRPIDPIALGAKKGTVVSEYVAYMIGSSNQMAKNFLPPEAVPRAKSVGWYHIFHRDDLLRIAPLWLEYCGKVRTHPELYWSMNGSIPENIPTGDAYVKFGKAPWISEMYGYSFGAAMAGVEHVITNGVVRYPSETFAFGEEDSQGLLRPATRPAQPYILHYGIDFNIGDYNWNKMVYQQLDLFACRPRFFGAPPQPLKASERAGALVVNTLNAAFCSFYRTRCQGKPAARAACPPKVRPPKVPCTQPGGCCQDDDSHCWNWALDEQCEKNVAFMKQTCRESCGLCAPEHADHEVNIPDPLSPASPKNSTARSSATAALSHHQASPSAHAQHAAAASALPADIGAAAGHVAPALTHATQPSAHRAPGAQPQPHVGAHAELLHRLASRREGGAPPGGSELYMRHTVSRTTTLPEPLEPIADAHNGPRTLLYAAMGLWGVAALVFGGWVYALLQ</sequence>
<dbReference type="EMBL" id="JBGBPQ010000001">
    <property type="protein sequence ID" value="KAL1529318.1"/>
    <property type="molecule type" value="Genomic_DNA"/>
</dbReference>
<evidence type="ECO:0000313" key="11">
    <source>
        <dbReference type="Proteomes" id="UP001515480"/>
    </source>
</evidence>
<feature type="region of interest" description="Disordered" evidence="7">
    <location>
        <begin position="405"/>
        <end position="443"/>
    </location>
</feature>
<dbReference type="Pfam" id="PF23452">
    <property type="entry name" value="HPAT"/>
    <property type="match status" value="1"/>
</dbReference>
<dbReference type="Pfam" id="PF01549">
    <property type="entry name" value="ShK"/>
    <property type="match status" value="1"/>
</dbReference>
<proteinExistence type="predicted"/>
<dbReference type="GO" id="GO:0016757">
    <property type="term" value="F:glycosyltransferase activity"/>
    <property type="evidence" value="ECO:0007669"/>
    <property type="project" value="UniProtKB-KW"/>
</dbReference>
<keyword evidence="4 8" id="KW-0812">Transmembrane</keyword>
<keyword evidence="6 8" id="KW-0472">Membrane</keyword>
<name>A0AB34K810_PRYPA</name>
<evidence type="ECO:0000256" key="5">
    <source>
        <dbReference type="ARBA" id="ARBA00022989"/>
    </source>
</evidence>
<evidence type="ECO:0000256" key="1">
    <source>
        <dbReference type="ARBA" id="ARBA00004167"/>
    </source>
</evidence>
<dbReference type="PANTHER" id="PTHR31485:SF7">
    <property type="entry name" value="PEPTIDYL SERINE ALPHA-GALACTOSYLTRANSFERASE"/>
    <property type="match status" value="1"/>
</dbReference>
<protein>
    <recommendedName>
        <fullName evidence="9">ShKT domain-containing protein</fullName>
    </recommendedName>
</protein>
<evidence type="ECO:0000256" key="6">
    <source>
        <dbReference type="ARBA" id="ARBA00023136"/>
    </source>
</evidence>
<feature type="transmembrane region" description="Helical" evidence="8">
    <location>
        <begin position="536"/>
        <end position="559"/>
    </location>
</feature>
<dbReference type="AlphaFoldDB" id="A0AB34K810"/>
<dbReference type="InterPro" id="IPR003582">
    <property type="entry name" value="ShKT_dom"/>
</dbReference>
<gene>
    <name evidence="10" type="ORF">AB1Y20_000272</name>
</gene>
<keyword evidence="3" id="KW-0808">Transferase</keyword>